<evidence type="ECO:0000313" key="1">
    <source>
        <dbReference type="EnsemblPlants" id="TuG1812G0300000854.01.T01"/>
    </source>
</evidence>
<protein>
    <submittedName>
        <fullName evidence="1">Uncharacterized protein</fullName>
    </submittedName>
</protein>
<reference evidence="1" key="2">
    <citation type="submission" date="2018-03" db="EMBL/GenBank/DDBJ databases">
        <title>The Triticum urartu genome reveals the dynamic nature of wheat genome evolution.</title>
        <authorList>
            <person name="Ling H."/>
            <person name="Ma B."/>
            <person name="Shi X."/>
            <person name="Liu H."/>
            <person name="Dong L."/>
            <person name="Sun H."/>
            <person name="Cao Y."/>
            <person name="Gao Q."/>
            <person name="Zheng S."/>
            <person name="Li Y."/>
            <person name="Yu Y."/>
            <person name="Du H."/>
            <person name="Qi M."/>
            <person name="Li Y."/>
            <person name="Yu H."/>
            <person name="Cui Y."/>
            <person name="Wang N."/>
            <person name="Chen C."/>
            <person name="Wu H."/>
            <person name="Zhao Y."/>
            <person name="Zhang J."/>
            <person name="Li Y."/>
            <person name="Zhou W."/>
            <person name="Zhang B."/>
            <person name="Hu W."/>
            <person name="Eijk M."/>
            <person name="Tang J."/>
            <person name="Witsenboer H."/>
            <person name="Zhao S."/>
            <person name="Li Z."/>
            <person name="Zhang A."/>
            <person name="Wang D."/>
            <person name="Liang C."/>
        </authorList>
    </citation>
    <scope>NUCLEOTIDE SEQUENCE [LARGE SCALE GENOMIC DNA]</scope>
    <source>
        <strain evidence="1">cv. G1812</strain>
    </source>
</reference>
<name>A0A8R7PPF3_TRIUA</name>
<accession>A0A8R7PPF3</accession>
<proteinExistence type="predicted"/>
<organism evidence="1 2">
    <name type="scientific">Triticum urartu</name>
    <name type="common">Red wild einkorn</name>
    <name type="synonym">Crithodium urartu</name>
    <dbReference type="NCBI Taxonomy" id="4572"/>
    <lineage>
        <taxon>Eukaryota</taxon>
        <taxon>Viridiplantae</taxon>
        <taxon>Streptophyta</taxon>
        <taxon>Embryophyta</taxon>
        <taxon>Tracheophyta</taxon>
        <taxon>Spermatophyta</taxon>
        <taxon>Magnoliopsida</taxon>
        <taxon>Liliopsida</taxon>
        <taxon>Poales</taxon>
        <taxon>Poaceae</taxon>
        <taxon>BOP clade</taxon>
        <taxon>Pooideae</taxon>
        <taxon>Triticodae</taxon>
        <taxon>Triticeae</taxon>
        <taxon>Triticinae</taxon>
        <taxon>Triticum</taxon>
    </lineage>
</organism>
<reference evidence="2" key="1">
    <citation type="journal article" date="2013" name="Nature">
        <title>Draft genome of the wheat A-genome progenitor Triticum urartu.</title>
        <authorList>
            <person name="Ling H.Q."/>
            <person name="Zhao S."/>
            <person name="Liu D."/>
            <person name="Wang J."/>
            <person name="Sun H."/>
            <person name="Zhang C."/>
            <person name="Fan H."/>
            <person name="Li D."/>
            <person name="Dong L."/>
            <person name="Tao Y."/>
            <person name="Gao C."/>
            <person name="Wu H."/>
            <person name="Li Y."/>
            <person name="Cui Y."/>
            <person name="Guo X."/>
            <person name="Zheng S."/>
            <person name="Wang B."/>
            <person name="Yu K."/>
            <person name="Liang Q."/>
            <person name="Yang W."/>
            <person name="Lou X."/>
            <person name="Chen J."/>
            <person name="Feng M."/>
            <person name="Jian J."/>
            <person name="Zhang X."/>
            <person name="Luo G."/>
            <person name="Jiang Y."/>
            <person name="Liu J."/>
            <person name="Wang Z."/>
            <person name="Sha Y."/>
            <person name="Zhang B."/>
            <person name="Wu H."/>
            <person name="Tang D."/>
            <person name="Shen Q."/>
            <person name="Xue P."/>
            <person name="Zou S."/>
            <person name="Wang X."/>
            <person name="Liu X."/>
            <person name="Wang F."/>
            <person name="Yang Y."/>
            <person name="An X."/>
            <person name="Dong Z."/>
            <person name="Zhang K."/>
            <person name="Zhang X."/>
            <person name="Luo M.C."/>
            <person name="Dvorak J."/>
            <person name="Tong Y."/>
            <person name="Wang J."/>
            <person name="Yang H."/>
            <person name="Li Z."/>
            <person name="Wang D."/>
            <person name="Zhang A."/>
            <person name="Wang J."/>
        </authorList>
    </citation>
    <scope>NUCLEOTIDE SEQUENCE</scope>
    <source>
        <strain evidence="2">cv. G1812</strain>
    </source>
</reference>
<evidence type="ECO:0000313" key="2">
    <source>
        <dbReference type="Proteomes" id="UP000015106"/>
    </source>
</evidence>
<reference evidence="1" key="3">
    <citation type="submission" date="2022-06" db="UniProtKB">
        <authorList>
            <consortium name="EnsemblPlants"/>
        </authorList>
    </citation>
    <scope>IDENTIFICATION</scope>
</reference>
<dbReference type="AlphaFoldDB" id="A0A8R7PPF3"/>
<sequence>MIAKKICTTACDSLNKKRTALTYEMLASYRKMKQRTSGVGMTCKRTRKEP</sequence>
<keyword evidence="2" id="KW-1185">Reference proteome</keyword>
<dbReference type="EnsemblPlants" id="TuG1812G0300000854.01.T01">
    <property type="protein sequence ID" value="TuG1812G0300000854.01.T01"/>
    <property type="gene ID" value="TuG1812G0300000854.01"/>
</dbReference>
<dbReference type="Proteomes" id="UP000015106">
    <property type="component" value="Chromosome 3"/>
</dbReference>
<dbReference type="Gramene" id="TuG1812G0300000854.01.T01">
    <property type="protein sequence ID" value="TuG1812G0300000854.01.T01"/>
    <property type="gene ID" value="TuG1812G0300000854.01"/>
</dbReference>